<feature type="compositionally biased region" description="Gly residues" evidence="1">
    <location>
        <begin position="77"/>
        <end position="87"/>
    </location>
</feature>
<proteinExistence type="predicted"/>
<dbReference type="EMBL" id="QGTR01000001">
    <property type="protein sequence ID" value="PWW03761.1"/>
    <property type="molecule type" value="Genomic_DNA"/>
</dbReference>
<gene>
    <name evidence="2" type="ORF">DFR52_101449</name>
</gene>
<organism evidence="2 3">
    <name type="scientific">Hoeflea marina</name>
    <dbReference type="NCBI Taxonomy" id="274592"/>
    <lineage>
        <taxon>Bacteria</taxon>
        <taxon>Pseudomonadati</taxon>
        <taxon>Pseudomonadota</taxon>
        <taxon>Alphaproteobacteria</taxon>
        <taxon>Hyphomicrobiales</taxon>
        <taxon>Rhizobiaceae</taxon>
        <taxon>Hoeflea</taxon>
    </lineage>
</organism>
<name>A0A317PQK1_9HYPH</name>
<protein>
    <submittedName>
        <fullName evidence="2">Uncharacterized protein</fullName>
    </submittedName>
</protein>
<accession>A0A317PQK1</accession>
<dbReference type="Proteomes" id="UP000246352">
    <property type="component" value="Unassembled WGS sequence"/>
</dbReference>
<evidence type="ECO:0000256" key="1">
    <source>
        <dbReference type="SAM" id="MobiDB-lite"/>
    </source>
</evidence>
<feature type="region of interest" description="Disordered" evidence="1">
    <location>
        <begin position="69"/>
        <end position="102"/>
    </location>
</feature>
<sequence>MGAGRPLVTALLAAPSVQAEQAVDSLDVGLARKLCMARCCTGDSAPRASPGAVTRERGARCGADALRRSAPHRGRDCGGPGGAGLWNGAGSRERKRPGGDER</sequence>
<evidence type="ECO:0000313" key="3">
    <source>
        <dbReference type="Proteomes" id="UP000246352"/>
    </source>
</evidence>
<comment type="caution">
    <text evidence="2">The sequence shown here is derived from an EMBL/GenBank/DDBJ whole genome shotgun (WGS) entry which is preliminary data.</text>
</comment>
<dbReference type="AlphaFoldDB" id="A0A317PQK1"/>
<keyword evidence="3" id="KW-1185">Reference proteome</keyword>
<reference evidence="2 3" key="1">
    <citation type="submission" date="2018-05" db="EMBL/GenBank/DDBJ databases">
        <title>Genomic Encyclopedia of Type Strains, Phase IV (KMG-IV): sequencing the most valuable type-strain genomes for metagenomic binning, comparative biology and taxonomic classification.</title>
        <authorList>
            <person name="Goeker M."/>
        </authorList>
    </citation>
    <scope>NUCLEOTIDE SEQUENCE [LARGE SCALE GENOMIC DNA]</scope>
    <source>
        <strain evidence="2 3">DSM 16791</strain>
    </source>
</reference>
<evidence type="ECO:0000313" key="2">
    <source>
        <dbReference type="EMBL" id="PWW03761.1"/>
    </source>
</evidence>